<keyword evidence="4" id="KW-1185">Reference proteome</keyword>
<feature type="region of interest" description="Disordered" evidence="1">
    <location>
        <begin position="80"/>
        <end position="318"/>
    </location>
</feature>
<feature type="region of interest" description="Disordered" evidence="1">
    <location>
        <begin position="529"/>
        <end position="552"/>
    </location>
</feature>
<sequence length="624" mass="65517">MLHQVSTSSRPYCPNLLFDEFCFANMGAPLLYCPAFSHPAACFFLLSLSLSGPPPLPPCATPFSAVSRLQSHELISSRWVRSKRKAPMATRPSLRSSDGTRPRSKSGTGRPPSSPRGSDPSRASAAAAPPSDKPVPSFLRPTVSSSLHSSSSSSSLASPSPSCSSSTKATAATARRSADKAPAQALSGLRPITPKDKAKAPAAAASSTTRWSAVSPRQLMQKASNALKATSKPRGKKGKEAASSSASASGKGAAGASARTKGEAARAQAQQPETPADPSPAVTPVDAEEPVLLDPEAAEQNEEHVATSREAVSTDIMTVEERYQEEHAGAEEARGAPEEEEEKIIVELPRAVKVAPPESAVAEAEMEAPKNADDESPAVVVEEAAVKEAATPEGEDEPATSTVEEKVVEETKAEERQQEEQTNEGSSVISEEQTKEGGGLISEEPNEEASVISEEQKEADPAPIQKQEEVAEDAEMAAASSASAPTTPLKEAAEDDDEEEALPKQVSASEPVTPVAEAISKGKAVIDTQQSASAPVTPVNAAKKNGPSKLPATIPEESALTFKGRKVKTAMEKRSDEEQPKKKEVARSNDVLEEAKSKLMEKRKSKVKALVGAFEVVMDSPRAS</sequence>
<dbReference type="PANTHER" id="PTHR33349">
    <property type="entry name" value="EMB|CAB62594.1"/>
    <property type="match status" value="1"/>
</dbReference>
<dbReference type="InterPro" id="IPR012417">
    <property type="entry name" value="CaM-bd_dom_pln"/>
</dbReference>
<feature type="compositionally biased region" description="Low complexity" evidence="1">
    <location>
        <begin position="105"/>
        <end position="137"/>
    </location>
</feature>
<evidence type="ECO:0000259" key="2">
    <source>
        <dbReference type="Pfam" id="PF07839"/>
    </source>
</evidence>
<evidence type="ECO:0000313" key="3">
    <source>
        <dbReference type="EMBL" id="PUZ59304.1"/>
    </source>
</evidence>
<dbReference type="Proteomes" id="UP000244336">
    <property type="component" value="Chromosome 4"/>
</dbReference>
<gene>
    <name evidence="3" type="ORF">GQ55_4G030300</name>
</gene>
<feature type="compositionally biased region" description="Low complexity" evidence="1">
    <location>
        <begin position="144"/>
        <end position="183"/>
    </location>
</feature>
<feature type="compositionally biased region" description="Low complexity" evidence="1">
    <location>
        <begin position="378"/>
        <end position="389"/>
    </location>
</feature>
<dbReference type="STRING" id="1504633.A0A2T7DUR2"/>
<accession>A0A2T7DUR2</accession>
<dbReference type="AlphaFoldDB" id="A0A2T7DUR2"/>
<dbReference type="OrthoDB" id="1939646at2759"/>
<dbReference type="GO" id="GO:0005516">
    <property type="term" value="F:calmodulin binding"/>
    <property type="evidence" value="ECO:0007669"/>
    <property type="project" value="InterPro"/>
</dbReference>
<feature type="compositionally biased region" description="Basic and acidic residues" evidence="1">
    <location>
        <begin position="403"/>
        <end position="419"/>
    </location>
</feature>
<organism evidence="3 4">
    <name type="scientific">Panicum hallii var. hallii</name>
    <dbReference type="NCBI Taxonomy" id="1504633"/>
    <lineage>
        <taxon>Eukaryota</taxon>
        <taxon>Viridiplantae</taxon>
        <taxon>Streptophyta</taxon>
        <taxon>Embryophyta</taxon>
        <taxon>Tracheophyta</taxon>
        <taxon>Spermatophyta</taxon>
        <taxon>Magnoliopsida</taxon>
        <taxon>Liliopsida</taxon>
        <taxon>Poales</taxon>
        <taxon>Poaceae</taxon>
        <taxon>PACMAD clade</taxon>
        <taxon>Panicoideae</taxon>
        <taxon>Panicodae</taxon>
        <taxon>Paniceae</taxon>
        <taxon>Panicinae</taxon>
        <taxon>Panicum</taxon>
        <taxon>Panicum sect. Panicum</taxon>
    </lineage>
</organism>
<feature type="compositionally biased region" description="Low complexity" evidence="1">
    <location>
        <begin position="241"/>
        <end position="258"/>
    </location>
</feature>
<dbReference type="EMBL" id="CM009752">
    <property type="protein sequence ID" value="PUZ59304.1"/>
    <property type="molecule type" value="Genomic_DNA"/>
</dbReference>
<feature type="compositionally biased region" description="Acidic residues" evidence="1">
    <location>
        <begin position="286"/>
        <end position="300"/>
    </location>
</feature>
<evidence type="ECO:0000256" key="1">
    <source>
        <dbReference type="SAM" id="MobiDB-lite"/>
    </source>
</evidence>
<proteinExistence type="predicted"/>
<reference evidence="3 4" key="1">
    <citation type="submission" date="2018-04" db="EMBL/GenBank/DDBJ databases">
        <title>WGS assembly of Panicum hallii var. hallii HAL2.</title>
        <authorList>
            <person name="Lovell J."/>
            <person name="Jenkins J."/>
            <person name="Lowry D."/>
            <person name="Mamidi S."/>
            <person name="Sreedasyam A."/>
            <person name="Weng X."/>
            <person name="Barry K."/>
            <person name="Bonette J."/>
            <person name="Campitelli B."/>
            <person name="Daum C."/>
            <person name="Gordon S."/>
            <person name="Gould B."/>
            <person name="Lipzen A."/>
            <person name="MacQueen A."/>
            <person name="Palacio-Mejia J."/>
            <person name="Plott C."/>
            <person name="Shakirov E."/>
            <person name="Shu S."/>
            <person name="Yoshinaga Y."/>
            <person name="Zane M."/>
            <person name="Rokhsar D."/>
            <person name="Grimwood J."/>
            <person name="Schmutz J."/>
            <person name="Juenger T."/>
        </authorList>
    </citation>
    <scope>NUCLEOTIDE SEQUENCE [LARGE SCALE GENOMIC DNA]</scope>
    <source>
        <strain evidence="4">cv. HAL2</strain>
    </source>
</reference>
<protein>
    <recommendedName>
        <fullName evidence="2">Calmodulin-binding domain-containing protein</fullName>
    </recommendedName>
</protein>
<name>A0A2T7DUR2_9POAL</name>
<dbReference type="Pfam" id="PF07839">
    <property type="entry name" value="CaM_binding"/>
    <property type="match status" value="1"/>
</dbReference>
<feature type="compositionally biased region" description="Low complexity" evidence="1">
    <location>
        <begin position="200"/>
        <end position="213"/>
    </location>
</feature>
<feature type="domain" description="Calmodulin-binding" evidence="2">
    <location>
        <begin position="552"/>
        <end position="618"/>
    </location>
</feature>
<feature type="compositionally biased region" description="Basic and acidic residues" evidence="1">
    <location>
        <begin position="569"/>
        <end position="587"/>
    </location>
</feature>
<dbReference type="Gramene" id="PUZ59304">
    <property type="protein sequence ID" value="PUZ59304"/>
    <property type="gene ID" value="GQ55_4G030300"/>
</dbReference>
<dbReference type="PANTHER" id="PTHR33349:SF20">
    <property type="entry name" value="CHROMO DOMAIN CEC-LIKE PROTEIN"/>
    <property type="match status" value="1"/>
</dbReference>
<feature type="region of interest" description="Disordered" evidence="1">
    <location>
        <begin position="569"/>
        <end position="588"/>
    </location>
</feature>
<evidence type="ECO:0000313" key="4">
    <source>
        <dbReference type="Proteomes" id="UP000244336"/>
    </source>
</evidence>
<feature type="region of interest" description="Disordered" evidence="1">
    <location>
        <begin position="357"/>
        <end position="515"/>
    </location>
</feature>